<dbReference type="AlphaFoldDB" id="A0A6J7JYP5"/>
<accession>A0A6J7JYP5</accession>
<sequence>MTSPALYSFSDVVQVWRDARKHSAPGTDLAGAYGTRYAAFASAFGADLEHEPKVAPPMPAWIVDLVLEFRGSDDVEWEAGRWHTGIHRLALSIEVQLRGLHGPFAGYMEAPLPVIAAHRRYAESINERVEDLRHELDEMLVDLLAELYPVAAKQQVHAEELAAHGYDDLADVPDSDGWG</sequence>
<name>A0A6J7JYP5_9ZZZZ</name>
<evidence type="ECO:0000313" key="2">
    <source>
        <dbReference type="EMBL" id="CAB4948790.1"/>
    </source>
</evidence>
<protein>
    <submittedName>
        <fullName evidence="2">Unannotated protein</fullName>
    </submittedName>
</protein>
<feature type="coiled-coil region" evidence="1">
    <location>
        <begin position="115"/>
        <end position="146"/>
    </location>
</feature>
<reference evidence="2" key="1">
    <citation type="submission" date="2020-05" db="EMBL/GenBank/DDBJ databases">
        <authorList>
            <person name="Chiriac C."/>
            <person name="Salcher M."/>
            <person name="Ghai R."/>
            <person name="Kavagutti S V."/>
        </authorList>
    </citation>
    <scope>NUCLEOTIDE SEQUENCE</scope>
</reference>
<organism evidence="2">
    <name type="scientific">freshwater metagenome</name>
    <dbReference type="NCBI Taxonomy" id="449393"/>
    <lineage>
        <taxon>unclassified sequences</taxon>
        <taxon>metagenomes</taxon>
        <taxon>ecological metagenomes</taxon>
    </lineage>
</organism>
<keyword evidence="1" id="KW-0175">Coiled coil</keyword>
<dbReference type="EMBL" id="CAFBMK010000319">
    <property type="protein sequence ID" value="CAB4948790.1"/>
    <property type="molecule type" value="Genomic_DNA"/>
</dbReference>
<evidence type="ECO:0000256" key="1">
    <source>
        <dbReference type="SAM" id="Coils"/>
    </source>
</evidence>
<proteinExistence type="predicted"/>
<gene>
    <name evidence="2" type="ORF">UFOPK3564_03375</name>
</gene>